<evidence type="ECO:0000256" key="11">
    <source>
        <dbReference type="PIRSR" id="PIRSR001480-2"/>
    </source>
</evidence>
<protein>
    <recommendedName>
        <fullName evidence="6 12">Mannose-6-phosphate isomerase</fullName>
        <ecNumber evidence="5 12">5.3.1.8</ecNumber>
    </recommendedName>
</protein>
<sequence>MVLQVPLIRLQCGVNSYDWGKIGKTSAAAKFAAATASNDFSIQEEKPYAELWMGTHPSLPSKDLESQRTLLDLVQDNQALLSSDIAERYGNKLPFLFKVLSINKALSIQAHPNKKLAEELHAKDPKNYPDDNHKPEMTIAVTPFDGLCGFRPLAEISHFIQHVPSFRNLIGEDEAKNFLRTVEGKETSDKEEDQQANKKALQTAFTKLMNVDKDALESATKELLEAAKSEGASFAGEGGPTNGGKELADLVIRLNDQFPGDVGLFVQFFLNYVKLEIGEAMFLKADDIHAYLSGDIIECMASSDNVVRAGFTPKFKDVPTLTSMLTYSYAPISEQKMSPTDYPYVTLNATAYSSNSSSVLYDPPIPEFAVVRTALNKSGAKVTFDPIQGPSIVLCTKGKGTISVGPKKDKIEEGFVYFVGATAELIVESETDALDGEGLVFFKAFCELGHDQKL</sequence>
<evidence type="ECO:0000256" key="14">
    <source>
        <dbReference type="RuleBase" id="RU004248"/>
    </source>
</evidence>
<dbReference type="OrthoDB" id="6605218at2759"/>
<dbReference type="InterPro" id="IPR018050">
    <property type="entry name" value="Pmannose_isomerase-type1_CS"/>
</dbReference>
<dbReference type="FunFam" id="1.10.441.10:FF:000001">
    <property type="entry name" value="Mannose-6-phosphate isomerase"/>
    <property type="match status" value="1"/>
</dbReference>
<dbReference type="PRINTS" id="PR00714">
    <property type="entry name" value="MAN6PISMRASE"/>
</dbReference>
<evidence type="ECO:0000259" key="16">
    <source>
        <dbReference type="Pfam" id="PF20511"/>
    </source>
</evidence>
<evidence type="ECO:0000259" key="17">
    <source>
        <dbReference type="Pfam" id="PF20512"/>
    </source>
</evidence>
<evidence type="ECO:0000256" key="3">
    <source>
        <dbReference type="ARBA" id="ARBA00004666"/>
    </source>
</evidence>
<gene>
    <name evidence="18" type="ORF">K458DRAFT_413554</name>
</gene>
<evidence type="ECO:0000256" key="8">
    <source>
        <dbReference type="ARBA" id="ARBA00022833"/>
    </source>
</evidence>
<comment type="pathway">
    <text evidence="3 14">Nucleotide-sugar biosynthesis; GDP-alpha-D-mannose biosynthesis; alpha-D-mannose 1-phosphate from D-fructose 6-phosphate: step 1/2.</text>
</comment>
<evidence type="ECO:0000313" key="18">
    <source>
        <dbReference type="EMBL" id="KAF2689260.1"/>
    </source>
</evidence>
<dbReference type="AlphaFoldDB" id="A0A6G1JGB4"/>
<dbReference type="PROSITE" id="PS00966">
    <property type="entry name" value="PMI_I_2"/>
    <property type="match status" value="1"/>
</dbReference>
<dbReference type="Proteomes" id="UP000799291">
    <property type="component" value="Unassembled WGS sequence"/>
</dbReference>
<dbReference type="GO" id="GO:0005829">
    <property type="term" value="C:cytosol"/>
    <property type="evidence" value="ECO:0007669"/>
    <property type="project" value="TreeGrafter"/>
</dbReference>
<dbReference type="GO" id="GO:0005975">
    <property type="term" value="P:carbohydrate metabolic process"/>
    <property type="evidence" value="ECO:0007669"/>
    <property type="project" value="InterPro"/>
</dbReference>
<proteinExistence type="inferred from homology"/>
<dbReference type="CDD" id="cd07011">
    <property type="entry name" value="cupin_PMI_type_I_N"/>
    <property type="match status" value="1"/>
</dbReference>
<evidence type="ECO:0000256" key="5">
    <source>
        <dbReference type="ARBA" id="ARBA00011956"/>
    </source>
</evidence>
<feature type="binding site" evidence="11">
    <location>
        <position position="111"/>
    </location>
    <ligand>
        <name>Zn(2+)</name>
        <dbReference type="ChEBI" id="CHEBI:29105"/>
    </ligand>
</feature>
<dbReference type="InterPro" id="IPR001250">
    <property type="entry name" value="Man6P_Isoase-1"/>
</dbReference>
<dbReference type="GO" id="GO:0009298">
    <property type="term" value="P:GDP-mannose biosynthetic process"/>
    <property type="evidence" value="ECO:0007669"/>
    <property type="project" value="UniProtKB-UniPathway"/>
</dbReference>
<feature type="binding site" evidence="11">
    <location>
        <position position="136"/>
    </location>
    <ligand>
        <name>Zn(2+)</name>
        <dbReference type="ChEBI" id="CHEBI:29105"/>
    </ligand>
</feature>
<comment type="cofactor">
    <cofactor evidence="11 12">
        <name>Zn(2+)</name>
        <dbReference type="ChEBI" id="CHEBI:29105"/>
    </cofactor>
    <text evidence="11 12">Binds 1 zinc ion per subunit.</text>
</comment>
<feature type="domain" description="Phosphomannose isomerase type I catalytic" evidence="16">
    <location>
        <begin position="7"/>
        <end position="153"/>
    </location>
</feature>
<dbReference type="EMBL" id="MU005572">
    <property type="protein sequence ID" value="KAF2689260.1"/>
    <property type="molecule type" value="Genomic_DNA"/>
</dbReference>
<evidence type="ECO:0000256" key="2">
    <source>
        <dbReference type="ARBA" id="ARBA00002564"/>
    </source>
</evidence>
<evidence type="ECO:0000256" key="7">
    <source>
        <dbReference type="ARBA" id="ARBA00022723"/>
    </source>
</evidence>
<reference evidence="18" key="1">
    <citation type="journal article" date="2020" name="Stud. Mycol.">
        <title>101 Dothideomycetes genomes: a test case for predicting lifestyles and emergence of pathogens.</title>
        <authorList>
            <person name="Haridas S."/>
            <person name="Albert R."/>
            <person name="Binder M."/>
            <person name="Bloem J."/>
            <person name="Labutti K."/>
            <person name="Salamov A."/>
            <person name="Andreopoulos B."/>
            <person name="Baker S."/>
            <person name="Barry K."/>
            <person name="Bills G."/>
            <person name="Bluhm B."/>
            <person name="Cannon C."/>
            <person name="Castanera R."/>
            <person name="Culley D."/>
            <person name="Daum C."/>
            <person name="Ezra D."/>
            <person name="Gonzalez J."/>
            <person name="Henrissat B."/>
            <person name="Kuo A."/>
            <person name="Liang C."/>
            <person name="Lipzen A."/>
            <person name="Lutzoni F."/>
            <person name="Magnuson J."/>
            <person name="Mondo S."/>
            <person name="Nolan M."/>
            <person name="Ohm R."/>
            <person name="Pangilinan J."/>
            <person name="Park H.-J."/>
            <person name="Ramirez L."/>
            <person name="Alfaro M."/>
            <person name="Sun H."/>
            <person name="Tritt A."/>
            <person name="Yoshinaga Y."/>
            <person name="Zwiers L.-H."/>
            <person name="Turgeon B."/>
            <person name="Goodwin S."/>
            <person name="Spatafora J."/>
            <person name="Crous P."/>
            <person name="Grigoriev I."/>
        </authorList>
    </citation>
    <scope>NUCLEOTIDE SEQUENCE</scope>
    <source>
        <strain evidence="18">CBS 122367</strain>
    </source>
</reference>
<evidence type="ECO:0000256" key="13">
    <source>
        <dbReference type="RuleBase" id="RU004189"/>
    </source>
</evidence>
<dbReference type="InterPro" id="IPR011051">
    <property type="entry name" value="RmlC_Cupin_sf"/>
</dbReference>
<dbReference type="PIRSF" id="PIRSF001480">
    <property type="entry name" value="Mannose-6-phosphate_isomerase"/>
    <property type="match status" value="1"/>
</dbReference>
<feature type="binding site" evidence="11">
    <location>
        <position position="289"/>
    </location>
    <ligand>
        <name>Zn(2+)</name>
        <dbReference type="ChEBI" id="CHEBI:29105"/>
    </ligand>
</feature>
<feature type="binding site" evidence="11">
    <location>
        <position position="109"/>
    </location>
    <ligand>
        <name>Zn(2+)</name>
        <dbReference type="ChEBI" id="CHEBI:29105"/>
    </ligand>
</feature>
<dbReference type="InterPro" id="IPR046458">
    <property type="entry name" value="PMI_typeI_hel"/>
</dbReference>
<dbReference type="EC" id="5.3.1.8" evidence="5 12"/>
<dbReference type="FunFam" id="2.60.120.10:FF:000469">
    <property type="entry name" value="Mannose-6-phosphate isomerase 1"/>
    <property type="match status" value="1"/>
</dbReference>
<dbReference type="GO" id="GO:0008270">
    <property type="term" value="F:zinc ion binding"/>
    <property type="evidence" value="ECO:0007669"/>
    <property type="project" value="InterPro"/>
</dbReference>
<keyword evidence="19" id="KW-1185">Reference proteome</keyword>
<evidence type="ECO:0000256" key="1">
    <source>
        <dbReference type="ARBA" id="ARBA00000757"/>
    </source>
</evidence>
<keyword evidence="8 11" id="KW-0862">Zinc</keyword>
<dbReference type="UniPathway" id="UPA00126">
    <property type="reaction ID" value="UER00423"/>
</dbReference>
<dbReference type="PANTHER" id="PTHR10309">
    <property type="entry name" value="MANNOSE-6-PHOSPHATE ISOMERASE"/>
    <property type="match status" value="1"/>
</dbReference>
<dbReference type="InterPro" id="IPR014710">
    <property type="entry name" value="RmlC-like_jellyroll"/>
</dbReference>
<evidence type="ECO:0000256" key="9">
    <source>
        <dbReference type="ARBA" id="ARBA00023235"/>
    </source>
</evidence>
<dbReference type="InterPro" id="IPR016305">
    <property type="entry name" value="Mannose-6-P_Isomerase"/>
</dbReference>
<comment type="catalytic activity">
    <reaction evidence="1 12">
        <text>D-mannose 6-phosphate = D-fructose 6-phosphate</text>
        <dbReference type="Rhea" id="RHEA:12356"/>
        <dbReference type="ChEBI" id="CHEBI:58735"/>
        <dbReference type="ChEBI" id="CHEBI:61527"/>
        <dbReference type="EC" id="5.3.1.8"/>
    </reaction>
</comment>
<organism evidence="18 19">
    <name type="scientific">Lentithecium fluviatile CBS 122367</name>
    <dbReference type="NCBI Taxonomy" id="1168545"/>
    <lineage>
        <taxon>Eukaryota</taxon>
        <taxon>Fungi</taxon>
        <taxon>Dikarya</taxon>
        <taxon>Ascomycota</taxon>
        <taxon>Pezizomycotina</taxon>
        <taxon>Dothideomycetes</taxon>
        <taxon>Pleosporomycetidae</taxon>
        <taxon>Pleosporales</taxon>
        <taxon>Massarineae</taxon>
        <taxon>Lentitheciaceae</taxon>
        <taxon>Lentithecium</taxon>
    </lineage>
</organism>
<evidence type="ECO:0000259" key="15">
    <source>
        <dbReference type="Pfam" id="PF01238"/>
    </source>
</evidence>
<comment type="similarity">
    <text evidence="4 13">Belongs to the mannose-6-phosphate isomerase type 1 family.</text>
</comment>
<keyword evidence="9 12" id="KW-0413">Isomerase</keyword>
<evidence type="ECO:0000256" key="12">
    <source>
        <dbReference type="RuleBase" id="RU000611"/>
    </source>
</evidence>
<dbReference type="Gene3D" id="1.10.441.10">
    <property type="entry name" value="Phosphomannose Isomerase, domain 2"/>
    <property type="match status" value="1"/>
</dbReference>
<feature type="domain" description="Phosphomannose isomerase type I C-terminal" evidence="15">
    <location>
        <begin position="358"/>
        <end position="405"/>
    </location>
</feature>
<dbReference type="NCBIfam" id="TIGR00218">
    <property type="entry name" value="manA"/>
    <property type="match status" value="1"/>
</dbReference>
<evidence type="ECO:0000313" key="19">
    <source>
        <dbReference type="Proteomes" id="UP000799291"/>
    </source>
</evidence>
<accession>A0A6G1JGB4</accession>
<evidence type="ECO:0000256" key="10">
    <source>
        <dbReference type="PIRSR" id="PIRSR001480-1"/>
    </source>
</evidence>
<dbReference type="Pfam" id="PF20511">
    <property type="entry name" value="PMI_typeI_cat"/>
    <property type="match status" value="1"/>
</dbReference>
<dbReference type="PANTHER" id="PTHR10309:SF0">
    <property type="entry name" value="MANNOSE-6-PHOSPHATE ISOMERASE"/>
    <property type="match status" value="1"/>
</dbReference>
<feature type="active site" evidence="10">
    <location>
        <position position="308"/>
    </location>
</feature>
<keyword evidence="7 11" id="KW-0479">Metal-binding</keyword>
<comment type="function">
    <text evidence="2">Involved in the synthesis of the GDP-mannose and dolichol-phosphate-mannose required for a number of critical mannosyl transfer reactions.</text>
</comment>
<dbReference type="GO" id="GO:0004476">
    <property type="term" value="F:mannose-6-phosphate isomerase activity"/>
    <property type="evidence" value="ECO:0007669"/>
    <property type="project" value="UniProtKB-EC"/>
</dbReference>
<dbReference type="Pfam" id="PF01238">
    <property type="entry name" value="PMI_typeI_C"/>
    <property type="match status" value="1"/>
</dbReference>
<dbReference type="Gene3D" id="2.60.120.10">
    <property type="entry name" value="Jelly Rolls"/>
    <property type="match status" value="2"/>
</dbReference>
<dbReference type="Pfam" id="PF20512">
    <property type="entry name" value="PMI_typeI_hel"/>
    <property type="match status" value="1"/>
</dbReference>
<name>A0A6G1JGB4_9PLEO</name>
<dbReference type="PROSITE" id="PS00965">
    <property type="entry name" value="PMI_I_1"/>
    <property type="match status" value="1"/>
</dbReference>
<evidence type="ECO:0000256" key="6">
    <source>
        <dbReference type="ARBA" id="ARBA00018236"/>
    </source>
</evidence>
<feature type="domain" description="Phosphomannose isomerase type I helical insertion" evidence="17">
    <location>
        <begin position="169"/>
        <end position="270"/>
    </location>
</feature>
<dbReference type="InterPro" id="IPR046457">
    <property type="entry name" value="PMI_typeI_cat"/>
</dbReference>
<evidence type="ECO:0000256" key="4">
    <source>
        <dbReference type="ARBA" id="ARBA00010772"/>
    </source>
</evidence>
<dbReference type="InterPro" id="IPR046456">
    <property type="entry name" value="PMI_typeI_C"/>
</dbReference>
<dbReference type="SUPFAM" id="SSF51182">
    <property type="entry name" value="RmlC-like cupins"/>
    <property type="match status" value="1"/>
</dbReference>